<sequence>MDNIYSKSGSRQYPDELDMIETNLYLSGEAEARNVETLKKYKITHILTINDFPLTGTVKSALGYLQIKYIRLPDLSSSDLLSYFDETYEFIREGVAKGAVLVHCQMGVSRSASVVIAYIMKKYNLTYRRHYSRENQKPDPESHTEPEINLQIQKATTEPEIYLQIQKATTEPEINLQNQKPDPESHYRARDQPTDPEGHYKARYQPTDPEGHYRARDQTTGSLAEPLQNQESHNVQKHKQIVSF</sequence>
<dbReference type="SUPFAM" id="SSF52799">
    <property type="entry name" value="(Phosphotyrosine protein) phosphatases II"/>
    <property type="match status" value="1"/>
</dbReference>
<evidence type="ECO:0000259" key="7">
    <source>
        <dbReference type="PROSITE" id="PS50056"/>
    </source>
</evidence>
<evidence type="ECO:0000256" key="1">
    <source>
        <dbReference type="ARBA" id="ARBA00008601"/>
    </source>
</evidence>
<evidence type="ECO:0000256" key="5">
    <source>
        <dbReference type="SAM" id="MobiDB-lite"/>
    </source>
</evidence>
<accession>A0ABM5L543</accession>
<keyword evidence="4" id="KW-0904">Protein phosphatase</keyword>
<keyword evidence="9" id="KW-1185">Reference proteome</keyword>
<dbReference type="InterPro" id="IPR029021">
    <property type="entry name" value="Prot-tyrosine_phosphatase-like"/>
</dbReference>
<dbReference type="PROSITE" id="PS50056">
    <property type="entry name" value="TYR_PHOSPHATASE_2"/>
    <property type="match status" value="1"/>
</dbReference>
<dbReference type="InterPro" id="IPR016130">
    <property type="entry name" value="Tyr_Pase_AS"/>
</dbReference>
<protein>
    <recommendedName>
        <fullName evidence="2">protein-tyrosine-phosphatase</fullName>
        <ecNumber evidence="2">3.1.3.48</ecNumber>
    </recommendedName>
</protein>
<evidence type="ECO:0000256" key="3">
    <source>
        <dbReference type="ARBA" id="ARBA00022801"/>
    </source>
</evidence>
<dbReference type="PANTHER" id="PTHR10159:SF519">
    <property type="entry name" value="DUAL SPECIFICITY PROTEIN PHOSPHATASE MPK3"/>
    <property type="match status" value="1"/>
</dbReference>
<name>A0ABM5L543_DIAVI</name>
<dbReference type="Proteomes" id="UP001652700">
    <property type="component" value="Unplaced"/>
</dbReference>
<dbReference type="SMART" id="SM00195">
    <property type="entry name" value="DSPc"/>
    <property type="match status" value="1"/>
</dbReference>
<keyword evidence="3" id="KW-0378">Hydrolase</keyword>
<dbReference type="InterPro" id="IPR000340">
    <property type="entry name" value="Dual-sp_phosphatase_cat-dom"/>
</dbReference>
<feature type="domain" description="Tyrosine specific protein phosphatases" evidence="7">
    <location>
        <begin position="78"/>
        <end position="126"/>
    </location>
</feature>
<evidence type="ECO:0000259" key="6">
    <source>
        <dbReference type="PROSITE" id="PS50054"/>
    </source>
</evidence>
<organism evidence="8 9">
    <name type="scientific">Diabrotica virgifera virgifera</name>
    <name type="common">western corn rootworm</name>
    <dbReference type="NCBI Taxonomy" id="50390"/>
    <lineage>
        <taxon>Eukaryota</taxon>
        <taxon>Metazoa</taxon>
        <taxon>Ecdysozoa</taxon>
        <taxon>Arthropoda</taxon>
        <taxon>Hexapoda</taxon>
        <taxon>Insecta</taxon>
        <taxon>Pterygota</taxon>
        <taxon>Neoptera</taxon>
        <taxon>Endopterygota</taxon>
        <taxon>Coleoptera</taxon>
        <taxon>Polyphaga</taxon>
        <taxon>Cucujiformia</taxon>
        <taxon>Chrysomeloidea</taxon>
        <taxon>Chrysomelidae</taxon>
        <taxon>Galerucinae</taxon>
        <taxon>Diabroticina</taxon>
        <taxon>Diabroticites</taxon>
        <taxon>Diabrotica</taxon>
    </lineage>
</organism>
<dbReference type="Pfam" id="PF00782">
    <property type="entry name" value="DSPc"/>
    <property type="match status" value="1"/>
</dbReference>
<reference evidence="8" key="1">
    <citation type="submission" date="2025-05" db="UniProtKB">
        <authorList>
            <consortium name="EnsemblMetazoa"/>
        </authorList>
    </citation>
    <scope>IDENTIFICATION</scope>
</reference>
<dbReference type="Gene3D" id="3.90.190.10">
    <property type="entry name" value="Protein tyrosine phosphatase superfamily"/>
    <property type="match status" value="1"/>
</dbReference>
<evidence type="ECO:0000256" key="4">
    <source>
        <dbReference type="ARBA" id="ARBA00022912"/>
    </source>
</evidence>
<dbReference type="InterPro" id="IPR020422">
    <property type="entry name" value="TYR_PHOSPHATASE_DUAL_dom"/>
</dbReference>
<dbReference type="RefSeq" id="XP_050517559.1">
    <property type="nucleotide sequence ID" value="XM_050661602.1"/>
</dbReference>
<dbReference type="EC" id="3.1.3.48" evidence="2"/>
<evidence type="ECO:0000313" key="8">
    <source>
        <dbReference type="EnsemblMetazoa" id="XP_050517559.1"/>
    </source>
</evidence>
<feature type="compositionally biased region" description="Polar residues" evidence="5">
    <location>
        <begin position="218"/>
        <end position="233"/>
    </location>
</feature>
<evidence type="ECO:0000313" key="9">
    <source>
        <dbReference type="Proteomes" id="UP001652700"/>
    </source>
</evidence>
<dbReference type="CDD" id="cd14498">
    <property type="entry name" value="DSP"/>
    <property type="match status" value="1"/>
</dbReference>
<dbReference type="EnsemblMetazoa" id="XM_050661602.1">
    <property type="protein sequence ID" value="XP_050517559.1"/>
    <property type="gene ID" value="LOC126892136"/>
</dbReference>
<dbReference type="PANTHER" id="PTHR10159">
    <property type="entry name" value="DUAL SPECIFICITY PROTEIN PHOSPHATASE"/>
    <property type="match status" value="1"/>
</dbReference>
<dbReference type="InterPro" id="IPR000387">
    <property type="entry name" value="Tyr_Pase_dom"/>
</dbReference>
<comment type="similarity">
    <text evidence="1">Belongs to the protein-tyrosine phosphatase family. Non-receptor class dual specificity subfamily.</text>
</comment>
<feature type="region of interest" description="Disordered" evidence="5">
    <location>
        <begin position="168"/>
        <end position="244"/>
    </location>
</feature>
<dbReference type="GeneID" id="126892136"/>
<evidence type="ECO:0000256" key="2">
    <source>
        <dbReference type="ARBA" id="ARBA00013064"/>
    </source>
</evidence>
<feature type="compositionally biased region" description="Basic residues" evidence="5">
    <location>
        <begin position="235"/>
        <end position="244"/>
    </location>
</feature>
<feature type="domain" description="Tyrosine-protein phosphatase" evidence="6">
    <location>
        <begin position="13"/>
        <end position="163"/>
    </location>
</feature>
<dbReference type="PROSITE" id="PS00383">
    <property type="entry name" value="TYR_PHOSPHATASE_1"/>
    <property type="match status" value="1"/>
</dbReference>
<dbReference type="PROSITE" id="PS50054">
    <property type="entry name" value="TYR_PHOSPHATASE_DUAL"/>
    <property type="match status" value="1"/>
</dbReference>
<feature type="compositionally biased region" description="Basic and acidic residues" evidence="5">
    <location>
        <begin position="181"/>
        <end position="200"/>
    </location>
</feature>
<proteinExistence type="inferred from homology"/>